<dbReference type="InterPro" id="IPR014001">
    <property type="entry name" value="Helicase_ATP-bd"/>
</dbReference>
<dbReference type="Proteomes" id="UP000041247">
    <property type="component" value="Unassembled WGS sequence"/>
</dbReference>
<dbReference type="GO" id="GO:0004386">
    <property type="term" value="F:helicase activity"/>
    <property type="evidence" value="ECO:0007669"/>
    <property type="project" value="UniProtKB-KW"/>
</dbReference>
<dbReference type="InterPro" id="IPR011545">
    <property type="entry name" value="DEAD/DEAH_box_helicase_dom"/>
</dbReference>
<dbReference type="AlphaFoldDB" id="A0A0K3A113"/>
<keyword evidence="2" id="KW-0378">Hydrolase</keyword>
<protein>
    <submittedName>
        <fullName evidence="7">Helicase domain-containing protein</fullName>
    </submittedName>
</protein>
<evidence type="ECO:0000256" key="2">
    <source>
        <dbReference type="ARBA" id="ARBA00022801"/>
    </source>
</evidence>
<evidence type="ECO:0000256" key="3">
    <source>
        <dbReference type="ARBA" id="ARBA00022806"/>
    </source>
</evidence>
<feature type="domain" description="Helicase C-terminal" evidence="6">
    <location>
        <begin position="368"/>
        <end position="452"/>
    </location>
</feature>
<keyword evidence="3 7" id="KW-0347">Helicase</keyword>
<dbReference type="InterPro" id="IPR001650">
    <property type="entry name" value="Helicase_C-like"/>
</dbReference>
<keyword evidence="1" id="KW-0547">Nucleotide-binding</keyword>
<dbReference type="Gene3D" id="3.40.50.300">
    <property type="entry name" value="P-loop containing nucleotide triphosphate hydrolases"/>
    <property type="match status" value="2"/>
</dbReference>
<reference evidence="7 8" key="1">
    <citation type="submission" date="2015-07" db="EMBL/GenBank/DDBJ databases">
        <authorList>
            <person name="Noorani M."/>
        </authorList>
    </citation>
    <scope>NUCLEOTIDE SEQUENCE [LARGE SCALE GENOMIC DNA]</scope>
    <source>
        <strain evidence="7">LMG728</strain>
    </source>
</reference>
<dbReference type="PANTHER" id="PTHR47961:SF8">
    <property type="entry name" value="DEXH-BOX ATP-DEPENDENT RNA HELICASE DEXH15 CHLOROPLASTIC"/>
    <property type="match status" value="1"/>
</dbReference>
<dbReference type="SUPFAM" id="SSF52540">
    <property type="entry name" value="P-loop containing nucleoside triphosphate hydrolases"/>
    <property type="match status" value="1"/>
</dbReference>
<dbReference type="SMART" id="SM00487">
    <property type="entry name" value="DEXDc"/>
    <property type="match status" value="1"/>
</dbReference>
<dbReference type="Pfam" id="PF00270">
    <property type="entry name" value="DEAD"/>
    <property type="match status" value="1"/>
</dbReference>
<dbReference type="InterPro" id="IPR027417">
    <property type="entry name" value="P-loop_NTPase"/>
</dbReference>
<dbReference type="EMBL" id="CXOK01000104">
    <property type="protein sequence ID" value="CTP91598.1"/>
    <property type="molecule type" value="Genomic_DNA"/>
</dbReference>
<evidence type="ECO:0000313" key="7">
    <source>
        <dbReference type="EMBL" id="CTP91598.1"/>
    </source>
</evidence>
<evidence type="ECO:0000256" key="1">
    <source>
        <dbReference type="ARBA" id="ARBA00022741"/>
    </source>
</evidence>
<organism evidence="7 8">
    <name type="scientific">Xanthomonas graminis pv. poae</name>
    <dbReference type="NCBI Taxonomy" id="227946"/>
    <lineage>
        <taxon>Bacteria</taxon>
        <taxon>Pseudomonadati</taxon>
        <taxon>Pseudomonadota</taxon>
        <taxon>Gammaproteobacteria</taxon>
        <taxon>Lysobacterales</taxon>
        <taxon>Lysobacteraceae</taxon>
        <taxon>Xanthomonas</taxon>
        <taxon>Xanthomonas translucens group</taxon>
        <taxon>Xanthomonas graminis</taxon>
    </lineage>
</organism>
<dbReference type="InterPro" id="IPR050474">
    <property type="entry name" value="Hel308_SKI2-like"/>
</dbReference>
<dbReference type="GO" id="GO:0016787">
    <property type="term" value="F:hydrolase activity"/>
    <property type="evidence" value="ECO:0007669"/>
    <property type="project" value="UniProtKB-KW"/>
</dbReference>
<dbReference type="PANTHER" id="PTHR47961">
    <property type="entry name" value="DNA POLYMERASE THETA, PUTATIVE (AFU_ORTHOLOGUE AFUA_1G05260)-RELATED"/>
    <property type="match status" value="1"/>
</dbReference>
<evidence type="ECO:0000313" key="8">
    <source>
        <dbReference type="Proteomes" id="UP000041247"/>
    </source>
</evidence>
<evidence type="ECO:0000256" key="4">
    <source>
        <dbReference type="ARBA" id="ARBA00022840"/>
    </source>
</evidence>
<accession>A0A0K3A113</accession>
<sequence>MTPNLVRADPSPALTLSKLLEELHINGPDSQRKLEVISLYREFHREEFERFEQDIVAAMGLFYKLREPSSLYAYLISRMGEANRVASGDVLTPVQASLVSAIRSHQLVSISAPTSAGKSYSIRDFISQECGDAVIIVPSRALIAEYVGALRSYFSRDKAVMVMPFVDAVFKSRSLRRILVLTPERAREVFDQSLGLNIRVFFFDEAQVSEEGMRGVVFDQLVRRVRKNFPLAKLIFAHPFVSNPGAQFKKHDLPAKDAFAKSYEQGAVGKIFVQQHSNLADYYFSPFDSKGVSLKSCVKFEGGFSHFALNRGKSILAYVTKQSIYKGTFLKDFEDYVNQLPILNDGAALSIIDDIRRLIGADQTDHRSTMIDLLRRGVVIHHGSVPLEVRFLLEDYIRRGFSRVCFATSTLAQGINMPFDIVWLNSMKIHAESEDKRSLAFKNLIGRAGRLSGLERFDYGYVYTKSPKLLAQRLADEYQLSDQSVIDTMDGTNANEDMEVIEAIRLDEFNEDLHIPESRVQRLSSAVTMVAMQTVLGLIYINGGNIRDALRGSERSSARAQIESSLRLVYEAYLGRPLLPGEYAVFRQAIFIMIQSFAGRTFREIVGMRYSSISRRDEKDKQYADFSQPAAVLPDSKLEKTFSLFEKNTPKARVSYDVVMFDTYDYMDKVVSFCLFDVFLAAARLYYSKSGDARALKFIELLRFGTNQPINVLLMRYGFLPDQIESLIPHLLRVNEDEIVFSSSVNAVAPELRKFVEWYL</sequence>
<feature type="domain" description="Helicase ATP-binding" evidence="5">
    <location>
        <begin position="87"/>
        <end position="256"/>
    </location>
</feature>
<dbReference type="GO" id="GO:0003676">
    <property type="term" value="F:nucleic acid binding"/>
    <property type="evidence" value="ECO:0007669"/>
    <property type="project" value="InterPro"/>
</dbReference>
<gene>
    <name evidence="7" type="ORF">XTPLMG728_2954</name>
</gene>
<proteinExistence type="predicted"/>
<keyword evidence="4" id="KW-0067">ATP-binding</keyword>
<evidence type="ECO:0000259" key="6">
    <source>
        <dbReference type="SMART" id="SM00490"/>
    </source>
</evidence>
<evidence type="ECO:0000259" key="5">
    <source>
        <dbReference type="SMART" id="SM00487"/>
    </source>
</evidence>
<dbReference type="RefSeq" id="WP_053841643.1">
    <property type="nucleotide sequence ID" value="NZ_CP076250.1"/>
</dbReference>
<name>A0A0K3A113_9XANT</name>
<dbReference type="SMART" id="SM00490">
    <property type="entry name" value="HELICc"/>
    <property type="match status" value="1"/>
</dbReference>
<dbReference type="GO" id="GO:0005524">
    <property type="term" value="F:ATP binding"/>
    <property type="evidence" value="ECO:0007669"/>
    <property type="project" value="UniProtKB-KW"/>
</dbReference>